<dbReference type="EMBL" id="JAWDGP010000148">
    <property type="protein sequence ID" value="KAK3803356.1"/>
    <property type="molecule type" value="Genomic_DNA"/>
</dbReference>
<accession>A0AAE1EDC3</accession>
<evidence type="ECO:0000313" key="1">
    <source>
        <dbReference type="EMBL" id="KAK3803356.1"/>
    </source>
</evidence>
<evidence type="ECO:0000313" key="2">
    <source>
        <dbReference type="Proteomes" id="UP001283361"/>
    </source>
</evidence>
<name>A0AAE1EDC3_9GAST</name>
<organism evidence="1 2">
    <name type="scientific">Elysia crispata</name>
    <name type="common">lettuce slug</name>
    <dbReference type="NCBI Taxonomy" id="231223"/>
    <lineage>
        <taxon>Eukaryota</taxon>
        <taxon>Metazoa</taxon>
        <taxon>Spiralia</taxon>
        <taxon>Lophotrochozoa</taxon>
        <taxon>Mollusca</taxon>
        <taxon>Gastropoda</taxon>
        <taxon>Heterobranchia</taxon>
        <taxon>Euthyneura</taxon>
        <taxon>Panpulmonata</taxon>
        <taxon>Sacoglossa</taxon>
        <taxon>Placobranchoidea</taxon>
        <taxon>Plakobranchidae</taxon>
        <taxon>Elysia</taxon>
    </lineage>
</organism>
<keyword evidence="2" id="KW-1185">Reference proteome</keyword>
<proteinExistence type="predicted"/>
<sequence length="70" mass="7920">MSYRKTEADCQASRLREFSGMWTLDASGYEEGTDCCDRDHPSPASVRQILDTLLPTTVSSKLQMMEGQTW</sequence>
<dbReference type="Proteomes" id="UP001283361">
    <property type="component" value="Unassembled WGS sequence"/>
</dbReference>
<gene>
    <name evidence="1" type="ORF">RRG08_006909</name>
</gene>
<reference evidence="1" key="1">
    <citation type="journal article" date="2023" name="G3 (Bethesda)">
        <title>A reference genome for the long-term kleptoplast-retaining sea slug Elysia crispata morphotype clarki.</title>
        <authorList>
            <person name="Eastman K.E."/>
            <person name="Pendleton A.L."/>
            <person name="Shaikh M.A."/>
            <person name="Suttiyut T."/>
            <person name="Ogas R."/>
            <person name="Tomko P."/>
            <person name="Gavelis G."/>
            <person name="Widhalm J.R."/>
            <person name="Wisecaver J.H."/>
        </authorList>
    </citation>
    <scope>NUCLEOTIDE SEQUENCE</scope>
    <source>
        <strain evidence="1">ECLA1</strain>
    </source>
</reference>
<comment type="caution">
    <text evidence="1">The sequence shown here is derived from an EMBL/GenBank/DDBJ whole genome shotgun (WGS) entry which is preliminary data.</text>
</comment>
<protein>
    <submittedName>
        <fullName evidence="1">Uncharacterized protein</fullName>
    </submittedName>
</protein>
<dbReference type="AlphaFoldDB" id="A0AAE1EDC3"/>